<reference evidence="1 2" key="4">
    <citation type="journal article" date="2011" name="BMC Genomics">
        <title>RNA-Seq improves annotation of protein-coding genes in the cucumber genome.</title>
        <authorList>
            <person name="Li Z."/>
            <person name="Zhang Z."/>
            <person name="Yan P."/>
            <person name="Huang S."/>
            <person name="Fei Z."/>
            <person name="Lin K."/>
        </authorList>
    </citation>
    <scope>NUCLEOTIDE SEQUENCE [LARGE SCALE GENOMIC DNA]</scope>
    <source>
        <strain evidence="2">cv. 9930</strain>
    </source>
</reference>
<dbReference type="EMBL" id="CM002923">
    <property type="protein sequence ID" value="KGN61163.1"/>
    <property type="molecule type" value="Genomic_DNA"/>
</dbReference>
<name>A0A0A0LHB7_CUCSA</name>
<reference evidence="1 2" key="2">
    <citation type="journal article" date="2009" name="PLoS ONE">
        <title>An integrated genetic and cytogenetic map of the cucumber genome.</title>
        <authorList>
            <person name="Ren Y."/>
            <person name="Zhang Z."/>
            <person name="Liu J."/>
            <person name="Staub J.E."/>
            <person name="Han Y."/>
            <person name="Cheng Z."/>
            <person name="Li X."/>
            <person name="Lu J."/>
            <person name="Miao H."/>
            <person name="Kang H."/>
            <person name="Xie B."/>
            <person name="Gu X."/>
            <person name="Wang X."/>
            <person name="Du Y."/>
            <person name="Jin W."/>
            <person name="Huang S."/>
        </authorList>
    </citation>
    <scope>NUCLEOTIDE SEQUENCE [LARGE SCALE GENOMIC DNA]</scope>
    <source>
        <strain evidence="2">cv. 9930</strain>
    </source>
</reference>
<keyword evidence="2" id="KW-1185">Reference proteome</keyword>
<gene>
    <name evidence="1" type="ORF">Csa_2G060440</name>
</gene>
<dbReference type="AlphaFoldDB" id="A0A0A0LHB7"/>
<reference evidence="1 2" key="1">
    <citation type="journal article" date="2009" name="Nat. Genet.">
        <title>The genome of the cucumber, Cucumis sativus L.</title>
        <authorList>
            <person name="Huang S."/>
            <person name="Li R."/>
            <person name="Zhang Z."/>
            <person name="Li L."/>
            <person name="Gu X."/>
            <person name="Fan W."/>
            <person name="Lucas W.J."/>
            <person name="Wang X."/>
            <person name="Xie B."/>
            <person name="Ni P."/>
            <person name="Ren Y."/>
            <person name="Zhu H."/>
            <person name="Li J."/>
            <person name="Lin K."/>
            <person name="Jin W."/>
            <person name="Fei Z."/>
            <person name="Li G."/>
            <person name="Staub J."/>
            <person name="Kilian A."/>
            <person name="van der Vossen E.A."/>
            <person name="Wu Y."/>
            <person name="Guo J."/>
            <person name="He J."/>
            <person name="Jia Z."/>
            <person name="Ren Y."/>
            <person name="Tian G."/>
            <person name="Lu Y."/>
            <person name="Ruan J."/>
            <person name="Qian W."/>
            <person name="Wang M."/>
            <person name="Huang Q."/>
            <person name="Li B."/>
            <person name="Xuan Z."/>
            <person name="Cao J."/>
            <person name="Asan"/>
            <person name="Wu Z."/>
            <person name="Zhang J."/>
            <person name="Cai Q."/>
            <person name="Bai Y."/>
            <person name="Zhao B."/>
            <person name="Han Y."/>
            <person name="Li Y."/>
            <person name="Li X."/>
            <person name="Wang S."/>
            <person name="Shi Q."/>
            <person name="Liu S."/>
            <person name="Cho W.K."/>
            <person name="Kim J.Y."/>
            <person name="Xu Y."/>
            <person name="Heller-Uszynska K."/>
            <person name="Miao H."/>
            <person name="Cheng Z."/>
            <person name="Zhang S."/>
            <person name="Wu J."/>
            <person name="Yang Y."/>
            <person name="Kang H."/>
            <person name="Li M."/>
            <person name="Liang H."/>
            <person name="Ren X."/>
            <person name="Shi Z."/>
            <person name="Wen M."/>
            <person name="Jian M."/>
            <person name="Yang H."/>
            <person name="Zhang G."/>
            <person name="Yang Z."/>
            <person name="Chen R."/>
            <person name="Liu S."/>
            <person name="Li J."/>
            <person name="Ma L."/>
            <person name="Liu H."/>
            <person name="Zhou Y."/>
            <person name="Zhao J."/>
            <person name="Fang X."/>
            <person name="Li G."/>
            <person name="Fang L."/>
            <person name="Li Y."/>
            <person name="Liu D."/>
            <person name="Zheng H."/>
            <person name="Zhang Y."/>
            <person name="Qin N."/>
            <person name="Li Z."/>
            <person name="Yang G."/>
            <person name="Yang S."/>
            <person name="Bolund L."/>
            <person name="Kristiansen K."/>
            <person name="Zheng H."/>
            <person name="Li S."/>
            <person name="Zhang X."/>
            <person name="Yang H."/>
            <person name="Wang J."/>
            <person name="Sun R."/>
            <person name="Zhang B."/>
            <person name="Jiang S."/>
            <person name="Wang J."/>
            <person name="Du Y."/>
            <person name="Li S."/>
        </authorList>
    </citation>
    <scope>NUCLEOTIDE SEQUENCE [LARGE SCALE GENOMIC DNA]</scope>
    <source>
        <strain evidence="2">cv. 9930</strain>
    </source>
</reference>
<reference evidence="1 2" key="3">
    <citation type="journal article" date="2010" name="BMC Genomics">
        <title>Transcriptome sequencing and comparative analysis of cucumber flowers with different sex types.</title>
        <authorList>
            <person name="Guo S."/>
            <person name="Zheng Y."/>
            <person name="Joung J.G."/>
            <person name="Liu S."/>
            <person name="Zhang Z."/>
            <person name="Crasta O.R."/>
            <person name="Sobral B.W."/>
            <person name="Xu Y."/>
            <person name="Huang S."/>
            <person name="Fei Z."/>
        </authorList>
    </citation>
    <scope>NUCLEOTIDE SEQUENCE [LARGE SCALE GENOMIC DNA]</scope>
    <source>
        <strain evidence="2">cv. 9930</strain>
    </source>
</reference>
<organism evidence="1 2">
    <name type="scientific">Cucumis sativus</name>
    <name type="common">Cucumber</name>
    <dbReference type="NCBI Taxonomy" id="3659"/>
    <lineage>
        <taxon>Eukaryota</taxon>
        <taxon>Viridiplantae</taxon>
        <taxon>Streptophyta</taxon>
        <taxon>Embryophyta</taxon>
        <taxon>Tracheophyta</taxon>
        <taxon>Spermatophyta</taxon>
        <taxon>Magnoliopsida</taxon>
        <taxon>eudicotyledons</taxon>
        <taxon>Gunneridae</taxon>
        <taxon>Pentapetalae</taxon>
        <taxon>rosids</taxon>
        <taxon>fabids</taxon>
        <taxon>Cucurbitales</taxon>
        <taxon>Cucurbitaceae</taxon>
        <taxon>Benincaseae</taxon>
        <taxon>Cucumis</taxon>
    </lineage>
</organism>
<sequence>MGMFACEKEGCLPSTSPLSSKLVNTRFIPIVDSVVTSFSIFMIRTSTTDSNEVAQYLSSIHQY</sequence>
<protein>
    <submittedName>
        <fullName evidence="1">Uncharacterized protein</fullName>
    </submittedName>
</protein>
<evidence type="ECO:0000313" key="2">
    <source>
        <dbReference type="Proteomes" id="UP000029981"/>
    </source>
</evidence>
<accession>A0A0A0LHB7</accession>
<proteinExistence type="predicted"/>
<dbReference type="Proteomes" id="UP000029981">
    <property type="component" value="Chromosome 2"/>
</dbReference>
<evidence type="ECO:0000313" key="1">
    <source>
        <dbReference type="EMBL" id="KGN61163.1"/>
    </source>
</evidence>
<dbReference type="Gramene" id="KGN61163">
    <property type="protein sequence ID" value="KGN61163"/>
    <property type="gene ID" value="Csa_2G060440"/>
</dbReference>